<accession>A0A182R0L3</accession>
<reference evidence="3" key="1">
    <citation type="submission" date="2014-01" db="EMBL/GenBank/DDBJ databases">
        <title>The Genome Sequence of Anopheles farauti FAR1 (V2).</title>
        <authorList>
            <consortium name="The Broad Institute Genomics Platform"/>
            <person name="Neafsey D.E."/>
            <person name="Besansky N."/>
            <person name="Howell P."/>
            <person name="Walton C."/>
            <person name="Young S.K."/>
            <person name="Zeng Q."/>
            <person name="Gargeya S."/>
            <person name="Fitzgerald M."/>
            <person name="Haas B."/>
            <person name="Abouelleil A."/>
            <person name="Allen A.W."/>
            <person name="Alvarado L."/>
            <person name="Arachchi H.M."/>
            <person name="Berlin A.M."/>
            <person name="Chapman S.B."/>
            <person name="Gainer-Dewar J."/>
            <person name="Goldberg J."/>
            <person name="Griggs A."/>
            <person name="Gujja S."/>
            <person name="Hansen M."/>
            <person name="Howarth C."/>
            <person name="Imamovic A."/>
            <person name="Ireland A."/>
            <person name="Larimer J."/>
            <person name="McCowan C."/>
            <person name="Murphy C."/>
            <person name="Pearson M."/>
            <person name="Poon T.W."/>
            <person name="Priest M."/>
            <person name="Roberts A."/>
            <person name="Saif S."/>
            <person name="Shea T."/>
            <person name="Sisk P."/>
            <person name="Sykes S."/>
            <person name="Wortman J."/>
            <person name="Nusbaum C."/>
            <person name="Birren B."/>
        </authorList>
    </citation>
    <scope>NUCLEOTIDE SEQUENCE [LARGE SCALE GENOMIC DNA]</scope>
    <source>
        <strain evidence="3">FAR1</strain>
    </source>
</reference>
<protein>
    <submittedName>
        <fullName evidence="2">Uncharacterized protein</fullName>
    </submittedName>
</protein>
<feature type="transmembrane region" description="Helical" evidence="1">
    <location>
        <begin position="65"/>
        <end position="86"/>
    </location>
</feature>
<keyword evidence="1" id="KW-1133">Transmembrane helix</keyword>
<name>A0A182R0L3_9DIPT</name>
<evidence type="ECO:0000256" key="1">
    <source>
        <dbReference type="SAM" id="Phobius"/>
    </source>
</evidence>
<dbReference type="AlphaFoldDB" id="A0A182R0L3"/>
<dbReference type="Proteomes" id="UP000075886">
    <property type="component" value="Unassembled WGS sequence"/>
</dbReference>
<evidence type="ECO:0000313" key="3">
    <source>
        <dbReference type="Proteomes" id="UP000075886"/>
    </source>
</evidence>
<dbReference type="VEuPathDB" id="VectorBase:AFAF020617"/>
<reference evidence="2" key="2">
    <citation type="submission" date="2020-05" db="UniProtKB">
        <authorList>
            <consortium name="EnsemblMetazoa"/>
        </authorList>
    </citation>
    <scope>IDENTIFICATION</scope>
    <source>
        <strain evidence="2">FAR1</strain>
    </source>
</reference>
<sequence>MAIMVREEQEFFLQHKWYGRSRSRLGSNVAALFLNFSSWSGPVMVVVAVVYVYKSSPEMTDGTQWAFSLLKLLLAASLSLAGALGVEKPPASHDINPFRKATACVLQQTVGILSILLDTLALPSSVARELPVNLSKSTEGGRGRGRIEID</sequence>
<proteinExistence type="predicted"/>
<dbReference type="EMBL" id="AXCN02000583">
    <property type="status" value="NOT_ANNOTATED_CDS"/>
    <property type="molecule type" value="Genomic_DNA"/>
</dbReference>
<evidence type="ECO:0000313" key="2">
    <source>
        <dbReference type="EnsemblMetazoa" id="AFAF020617-PA"/>
    </source>
</evidence>
<keyword evidence="1" id="KW-0812">Transmembrane</keyword>
<feature type="transmembrane region" description="Helical" evidence="1">
    <location>
        <begin position="29"/>
        <end position="53"/>
    </location>
</feature>
<keyword evidence="1" id="KW-0472">Membrane</keyword>
<organism evidence="2 3">
    <name type="scientific">Anopheles farauti</name>
    <dbReference type="NCBI Taxonomy" id="69004"/>
    <lineage>
        <taxon>Eukaryota</taxon>
        <taxon>Metazoa</taxon>
        <taxon>Ecdysozoa</taxon>
        <taxon>Arthropoda</taxon>
        <taxon>Hexapoda</taxon>
        <taxon>Insecta</taxon>
        <taxon>Pterygota</taxon>
        <taxon>Neoptera</taxon>
        <taxon>Endopterygota</taxon>
        <taxon>Diptera</taxon>
        <taxon>Nematocera</taxon>
        <taxon>Culicoidea</taxon>
        <taxon>Culicidae</taxon>
        <taxon>Anophelinae</taxon>
        <taxon>Anopheles</taxon>
    </lineage>
</organism>
<dbReference type="EnsemblMetazoa" id="AFAF020617-RA">
    <property type="protein sequence ID" value="AFAF020617-PA"/>
    <property type="gene ID" value="AFAF020617"/>
</dbReference>
<keyword evidence="3" id="KW-1185">Reference proteome</keyword>